<reference evidence="2 3" key="1">
    <citation type="submission" date="2015-07" db="EMBL/GenBank/DDBJ databases">
        <title>The genome of Melipona quadrifasciata.</title>
        <authorList>
            <person name="Pan H."/>
            <person name="Kapheim K."/>
        </authorList>
    </citation>
    <scope>NUCLEOTIDE SEQUENCE [LARGE SCALE GENOMIC DNA]</scope>
    <source>
        <strain evidence="2">0111107301</strain>
        <tissue evidence="2">Whole body</tissue>
    </source>
</reference>
<accession>A0A0M9A0X9</accession>
<dbReference type="AlphaFoldDB" id="A0A0M9A0X9"/>
<feature type="region of interest" description="Disordered" evidence="1">
    <location>
        <begin position="59"/>
        <end position="189"/>
    </location>
</feature>
<evidence type="ECO:0000313" key="3">
    <source>
        <dbReference type="Proteomes" id="UP000053105"/>
    </source>
</evidence>
<dbReference type="Proteomes" id="UP000053105">
    <property type="component" value="Unassembled WGS sequence"/>
</dbReference>
<evidence type="ECO:0000313" key="2">
    <source>
        <dbReference type="EMBL" id="KOX73623.1"/>
    </source>
</evidence>
<sequence length="207" mass="22706">MGEAACSPSCAGRLCGRQPCATVLVVQEVHHHRHQRLRRHLPPKKQRLLPTLTWQMSVTPATKPEIQGPAGKDRCRSSRRSQKERAPQSSVTSPEGDRPTPQATPGRSVQRCPAVTLGKDWAAPRRGTASEARFRQTRGTDVPCPPRRGDVSGRKTGGHTEDTSMADQTRDSVDSPLGLQDRRPNQRTTPQLLATKVLFSSLSVVDV</sequence>
<name>A0A0M9A0X9_9HYME</name>
<feature type="compositionally biased region" description="Basic and acidic residues" evidence="1">
    <location>
        <begin position="71"/>
        <end position="86"/>
    </location>
</feature>
<proteinExistence type="predicted"/>
<organism evidence="2 3">
    <name type="scientific">Melipona quadrifasciata</name>
    <dbReference type="NCBI Taxonomy" id="166423"/>
    <lineage>
        <taxon>Eukaryota</taxon>
        <taxon>Metazoa</taxon>
        <taxon>Ecdysozoa</taxon>
        <taxon>Arthropoda</taxon>
        <taxon>Hexapoda</taxon>
        <taxon>Insecta</taxon>
        <taxon>Pterygota</taxon>
        <taxon>Neoptera</taxon>
        <taxon>Endopterygota</taxon>
        <taxon>Hymenoptera</taxon>
        <taxon>Apocrita</taxon>
        <taxon>Aculeata</taxon>
        <taxon>Apoidea</taxon>
        <taxon>Anthophila</taxon>
        <taxon>Apidae</taxon>
        <taxon>Melipona</taxon>
    </lineage>
</organism>
<dbReference type="EMBL" id="KQ435794">
    <property type="protein sequence ID" value="KOX73623.1"/>
    <property type="molecule type" value="Genomic_DNA"/>
</dbReference>
<dbReference type="OrthoDB" id="10657607at2759"/>
<evidence type="ECO:0000256" key="1">
    <source>
        <dbReference type="SAM" id="MobiDB-lite"/>
    </source>
</evidence>
<protein>
    <submittedName>
        <fullName evidence="2">Uncharacterized protein</fullName>
    </submittedName>
</protein>
<feature type="compositionally biased region" description="Basic and acidic residues" evidence="1">
    <location>
        <begin position="147"/>
        <end position="173"/>
    </location>
</feature>
<gene>
    <name evidence="2" type="ORF">WN51_13700</name>
</gene>
<keyword evidence="3" id="KW-1185">Reference proteome</keyword>